<dbReference type="PANTHER" id="PTHR45947">
    <property type="entry name" value="SULFOQUINOVOSYL TRANSFERASE SQD2"/>
    <property type="match status" value="1"/>
</dbReference>
<dbReference type="NCBIfam" id="NF007640">
    <property type="entry name" value="PRK10307.1"/>
    <property type="match status" value="1"/>
</dbReference>
<evidence type="ECO:0000313" key="3">
    <source>
        <dbReference type="Proteomes" id="UP001254608"/>
    </source>
</evidence>
<name>A0ABU2WET3_9GAMM</name>
<reference evidence="2 3" key="1">
    <citation type="submission" date="2023-09" db="EMBL/GenBank/DDBJ databases">
        <authorList>
            <person name="Rey-Velasco X."/>
        </authorList>
    </citation>
    <scope>NUCLEOTIDE SEQUENCE [LARGE SCALE GENOMIC DNA]</scope>
    <source>
        <strain evidence="2 3">W345</strain>
    </source>
</reference>
<dbReference type="Pfam" id="PF13692">
    <property type="entry name" value="Glyco_trans_1_4"/>
    <property type="match status" value="1"/>
</dbReference>
<dbReference type="RefSeq" id="WP_311363763.1">
    <property type="nucleotide sequence ID" value="NZ_JAVRIC010000003.1"/>
</dbReference>
<dbReference type="InterPro" id="IPR050194">
    <property type="entry name" value="Glycosyltransferase_grp1"/>
</dbReference>
<keyword evidence="3" id="KW-1185">Reference proteome</keyword>
<dbReference type="Pfam" id="PF13579">
    <property type="entry name" value="Glyco_trans_4_4"/>
    <property type="match status" value="1"/>
</dbReference>
<accession>A0ABU2WET3</accession>
<protein>
    <submittedName>
        <fullName evidence="2">Glycosyltransferase WbuB</fullName>
    </submittedName>
</protein>
<organism evidence="2 3">
    <name type="scientific">Banduia mediterranea</name>
    <dbReference type="NCBI Taxonomy" id="3075609"/>
    <lineage>
        <taxon>Bacteria</taxon>
        <taxon>Pseudomonadati</taxon>
        <taxon>Pseudomonadota</taxon>
        <taxon>Gammaproteobacteria</taxon>
        <taxon>Nevskiales</taxon>
        <taxon>Algiphilaceae</taxon>
        <taxon>Banduia</taxon>
    </lineage>
</organism>
<evidence type="ECO:0000259" key="1">
    <source>
        <dbReference type="Pfam" id="PF13579"/>
    </source>
</evidence>
<sequence length="417" mass="45354">MRILVYGLNFFPELTGVGKYTGEMVQALVSAGHDVRVVTAPPYYPEWVVPLPHTSRRYYMGNELGCAVYRCPLWVPVNPGGGKRLVHLASFAVSSLPIALRQVFWKPDVVWTVEPSLLTAPIAAVVAKLSGAASWIHIQDFEIDAAFGLGLLRGATLQRIVLVMERMLLRRFDRVSTISNRMLERAAKKGVAPSKLTLFPNWVDTAAVRPLEGFSPYRRELGIPAESVVALYSGNMGEKQGLEILGDTARRLSGRSDIRFVFCGGGSGRSALERQCAGLSNVQFLPLQSMDRFNDLLGLADIHLLPQRADAADLVMPSKLTGMLASGRAVLATAVESTELAKAVSGRGVVVPPGDVERFSAALTELASDSVRRAELGRCARQYAEDALGREAVLGRFVEELATLAIDGRQRRRVTGP</sequence>
<feature type="domain" description="Glycosyltransferase subfamily 4-like N-terminal" evidence="1">
    <location>
        <begin position="15"/>
        <end position="202"/>
    </location>
</feature>
<gene>
    <name evidence="2" type="ORF">RM530_03190</name>
</gene>
<dbReference type="Gene3D" id="3.40.50.2000">
    <property type="entry name" value="Glycogen Phosphorylase B"/>
    <property type="match status" value="2"/>
</dbReference>
<dbReference type="Proteomes" id="UP001254608">
    <property type="component" value="Unassembled WGS sequence"/>
</dbReference>
<dbReference type="PANTHER" id="PTHR45947:SF3">
    <property type="entry name" value="SULFOQUINOVOSYL TRANSFERASE SQD2"/>
    <property type="match status" value="1"/>
</dbReference>
<dbReference type="InterPro" id="IPR028098">
    <property type="entry name" value="Glyco_trans_4-like_N"/>
</dbReference>
<dbReference type="EMBL" id="JAVRIC010000003">
    <property type="protein sequence ID" value="MDT0496372.1"/>
    <property type="molecule type" value="Genomic_DNA"/>
</dbReference>
<comment type="caution">
    <text evidence="2">The sequence shown here is derived from an EMBL/GenBank/DDBJ whole genome shotgun (WGS) entry which is preliminary data.</text>
</comment>
<dbReference type="CDD" id="cd03794">
    <property type="entry name" value="GT4_WbuB-like"/>
    <property type="match status" value="1"/>
</dbReference>
<evidence type="ECO:0000313" key="2">
    <source>
        <dbReference type="EMBL" id="MDT0496372.1"/>
    </source>
</evidence>
<proteinExistence type="predicted"/>
<dbReference type="SUPFAM" id="SSF53756">
    <property type="entry name" value="UDP-Glycosyltransferase/glycogen phosphorylase"/>
    <property type="match status" value="1"/>
</dbReference>